<evidence type="ECO:0000313" key="3">
    <source>
        <dbReference type="EMBL" id="APY00070.1"/>
    </source>
</evidence>
<dbReference type="PANTHER" id="PTHR35535:SF1">
    <property type="entry name" value="HEAT SHOCK PROTEIN HSLJ"/>
    <property type="match status" value="1"/>
</dbReference>
<dbReference type="RefSeq" id="WP_076732944.1">
    <property type="nucleotide sequence ID" value="NZ_CP019352.1"/>
</dbReference>
<dbReference type="InterPro" id="IPR053147">
    <property type="entry name" value="Hsp_HslJ-like"/>
</dbReference>
<dbReference type="Pfam" id="PF14302">
    <property type="entry name" value="DUF4377"/>
    <property type="match status" value="1"/>
</dbReference>
<dbReference type="Pfam" id="PF03724">
    <property type="entry name" value="META"/>
    <property type="match status" value="1"/>
</dbReference>
<dbReference type="PROSITE" id="PS51257">
    <property type="entry name" value="PROKAR_LIPOPROTEIN"/>
    <property type="match status" value="1"/>
</dbReference>
<dbReference type="InterPro" id="IPR005184">
    <property type="entry name" value="DUF306_Meta_HslJ"/>
</dbReference>
<keyword evidence="4" id="KW-1185">Reference proteome</keyword>
<evidence type="ECO:0000313" key="4">
    <source>
        <dbReference type="Proteomes" id="UP000187506"/>
    </source>
</evidence>
<accession>A0AAC9PWN4</accession>
<protein>
    <recommendedName>
        <fullName evidence="5">Heat shock protein HslJ</fullName>
    </recommendedName>
</protein>
<organism evidence="3 4">
    <name type="scientific">Lacinutrix venerupis</name>
    <dbReference type="NCBI Taxonomy" id="1486034"/>
    <lineage>
        <taxon>Bacteria</taxon>
        <taxon>Pseudomonadati</taxon>
        <taxon>Bacteroidota</taxon>
        <taxon>Flavobacteriia</taxon>
        <taxon>Flavobacteriales</taxon>
        <taxon>Flavobacteriaceae</taxon>
        <taxon>Lacinutrix</taxon>
    </lineage>
</organism>
<evidence type="ECO:0000259" key="2">
    <source>
        <dbReference type="Pfam" id="PF14302"/>
    </source>
</evidence>
<sequence length="349" mass="39620">MKSQILLLVIILTSCNSTKNGNYTLDSVDSKNTLKWPSVYSGTLPCADCSGIETELILNQDETYQLSTVYLEKSKDVFKETGTFSWNANGNIITLNIDGKPSPNHQYMIMESKIMKLDNKGNVISGALKENYILSKKINNNVVLNEDEYIYWVNSVKVECSGVGKMSCIQVQKNKILNSKDWKLFYSSIKGFNFEAGYIYKLIVKEIKRAKNQVPADASSINYELVKVLEKIKDNKMRLHDIWALQAVNGKEINVKNYNQRPNLEINLTSNRVMGNDGCNNFSGEIKQVDSKSLSFKPLIGTKKACFNMKFSNEISNILNNVETYNINNLTLSLYNKEGKEVLRYKKVD</sequence>
<dbReference type="InterPro" id="IPR007298">
    <property type="entry name" value="Cu-R_lipoprotein_NlpE"/>
</dbReference>
<dbReference type="PANTHER" id="PTHR35535">
    <property type="entry name" value="HEAT SHOCK PROTEIN HSLJ"/>
    <property type="match status" value="1"/>
</dbReference>
<dbReference type="EMBL" id="CP019352">
    <property type="protein sequence ID" value="APY00070.1"/>
    <property type="molecule type" value="Genomic_DNA"/>
</dbReference>
<dbReference type="InterPro" id="IPR038670">
    <property type="entry name" value="HslJ-like_sf"/>
</dbReference>
<name>A0AAC9PWN4_9FLAO</name>
<reference evidence="3 4" key="1">
    <citation type="submission" date="2017-01" db="EMBL/GenBank/DDBJ databases">
        <title>Complete genome of Lacinutrix venerupis DOK2-8 isolated from seawater in Dokdo.</title>
        <authorList>
            <person name="Chi W.-J."/>
            <person name="Kim J.H."/>
        </authorList>
    </citation>
    <scope>NUCLEOTIDE SEQUENCE [LARGE SCALE GENOMIC DNA]</scope>
    <source>
        <strain evidence="3 4">DOK2-8</strain>
    </source>
</reference>
<evidence type="ECO:0000259" key="1">
    <source>
        <dbReference type="Pfam" id="PF03724"/>
    </source>
</evidence>
<gene>
    <name evidence="3" type="ORF">BWR22_07025</name>
</gene>
<feature type="domain" description="DUF4377" evidence="2">
    <location>
        <begin position="152"/>
        <end position="231"/>
    </location>
</feature>
<dbReference type="AlphaFoldDB" id="A0AAC9PWN4"/>
<proteinExistence type="predicted"/>
<dbReference type="KEGG" id="lvn:BWR22_07025"/>
<dbReference type="Pfam" id="PF04170">
    <property type="entry name" value="NlpE"/>
    <property type="match status" value="1"/>
</dbReference>
<dbReference type="Gene3D" id="2.40.128.640">
    <property type="match status" value="1"/>
</dbReference>
<dbReference type="InterPro" id="IPR025485">
    <property type="entry name" value="DUF4377"/>
</dbReference>
<dbReference type="Gene3D" id="2.40.128.270">
    <property type="match status" value="1"/>
</dbReference>
<dbReference type="Proteomes" id="UP000187506">
    <property type="component" value="Chromosome"/>
</dbReference>
<evidence type="ECO:0008006" key="5">
    <source>
        <dbReference type="Google" id="ProtNLM"/>
    </source>
</evidence>
<feature type="domain" description="DUF306" evidence="1">
    <location>
        <begin position="241"/>
        <end position="346"/>
    </location>
</feature>